<evidence type="ECO:0000256" key="2">
    <source>
        <dbReference type="SAM" id="Phobius"/>
    </source>
</evidence>
<feature type="transmembrane region" description="Helical" evidence="2">
    <location>
        <begin position="43"/>
        <end position="63"/>
    </location>
</feature>
<feature type="compositionally biased region" description="Polar residues" evidence="1">
    <location>
        <begin position="198"/>
        <end position="213"/>
    </location>
</feature>
<dbReference type="AlphaFoldDB" id="A0AB34KV51"/>
<comment type="caution">
    <text evidence="3">The sequence shown here is derived from an EMBL/GenBank/DDBJ whole genome shotgun (WGS) entry which is preliminary data.</text>
</comment>
<feature type="transmembrane region" description="Helical" evidence="2">
    <location>
        <begin position="75"/>
        <end position="95"/>
    </location>
</feature>
<proteinExistence type="predicted"/>
<name>A0AB34KV51_9PEZI</name>
<evidence type="ECO:0000313" key="3">
    <source>
        <dbReference type="EMBL" id="KAL1587912.1"/>
    </source>
</evidence>
<sequence length="231" mass="25078">MASNTIPDAPRAPNRQLRTITVLTFIPAMALAIPAGVVSAKPLPALGLIPMAASCFLGLVVLAGKGKRFPKGPHADFIVASSLILVLILSWIHLATTHYWSSNEVMLGTYATFPMMINFCIHTYLTLLALPALFAPRSCPNCNHSLPSALPRWQRRVALPNEHIADGGPGHSRSAKEVYAPFARPYDEDHRVARESSEFQTSGFNTPRQSAETLGSERRSGEEGHEGQSLV</sequence>
<dbReference type="EMBL" id="JAAQHG020000008">
    <property type="protein sequence ID" value="KAL1587912.1"/>
    <property type="molecule type" value="Genomic_DNA"/>
</dbReference>
<keyword evidence="4" id="KW-1185">Reference proteome</keyword>
<feature type="region of interest" description="Disordered" evidence="1">
    <location>
        <begin position="190"/>
        <end position="231"/>
    </location>
</feature>
<feature type="compositionally biased region" description="Basic and acidic residues" evidence="1">
    <location>
        <begin position="215"/>
        <end position="231"/>
    </location>
</feature>
<keyword evidence="2" id="KW-1133">Transmembrane helix</keyword>
<evidence type="ECO:0000313" key="4">
    <source>
        <dbReference type="Proteomes" id="UP000803884"/>
    </source>
</evidence>
<dbReference type="RefSeq" id="XP_069231017.1">
    <property type="nucleotide sequence ID" value="XM_069371737.1"/>
</dbReference>
<keyword evidence="2" id="KW-0812">Transmembrane</keyword>
<organism evidence="3 4">
    <name type="scientific">Cladosporium halotolerans</name>
    <dbReference type="NCBI Taxonomy" id="1052096"/>
    <lineage>
        <taxon>Eukaryota</taxon>
        <taxon>Fungi</taxon>
        <taxon>Dikarya</taxon>
        <taxon>Ascomycota</taxon>
        <taxon>Pezizomycotina</taxon>
        <taxon>Dothideomycetes</taxon>
        <taxon>Dothideomycetidae</taxon>
        <taxon>Cladosporiales</taxon>
        <taxon>Cladosporiaceae</taxon>
        <taxon>Cladosporium</taxon>
    </lineage>
</organism>
<feature type="transmembrane region" description="Helical" evidence="2">
    <location>
        <begin position="20"/>
        <end position="37"/>
    </location>
</feature>
<keyword evidence="2" id="KW-0472">Membrane</keyword>
<reference evidence="3 4" key="1">
    <citation type="journal article" date="2020" name="Microbiol. Resour. Announc.">
        <title>Draft Genome Sequence of a Cladosporium Species Isolated from the Mesophotic Ascidian Didemnum maculosum.</title>
        <authorList>
            <person name="Gioti A."/>
            <person name="Siaperas R."/>
            <person name="Nikolaivits E."/>
            <person name="Le Goff G."/>
            <person name="Ouazzani J."/>
            <person name="Kotoulas G."/>
            <person name="Topakas E."/>
        </authorList>
    </citation>
    <scope>NUCLEOTIDE SEQUENCE [LARGE SCALE GENOMIC DNA]</scope>
    <source>
        <strain evidence="3 4">TM138-S3</strain>
    </source>
</reference>
<dbReference type="GeneID" id="96004575"/>
<dbReference type="Proteomes" id="UP000803884">
    <property type="component" value="Unassembled WGS sequence"/>
</dbReference>
<feature type="transmembrane region" description="Helical" evidence="2">
    <location>
        <begin position="115"/>
        <end position="135"/>
    </location>
</feature>
<accession>A0AB34KV51</accession>
<evidence type="ECO:0000256" key="1">
    <source>
        <dbReference type="SAM" id="MobiDB-lite"/>
    </source>
</evidence>
<protein>
    <submittedName>
        <fullName evidence="3">Uncharacterized protein</fullName>
    </submittedName>
</protein>
<gene>
    <name evidence="3" type="ORF">WHR41_03131</name>
</gene>